<name>A0ABU4HMV1_9ACTN</name>
<protein>
    <submittedName>
        <fullName evidence="1">Uncharacterized protein</fullName>
    </submittedName>
</protein>
<evidence type="ECO:0000313" key="2">
    <source>
        <dbReference type="Proteomes" id="UP001284601"/>
    </source>
</evidence>
<dbReference type="EMBL" id="JAWSTH010000020">
    <property type="protein sequence ID" value="MDW5594641.1"/>
    <property type="molecule type" value="Genomic_DNA"/>
</dbReference>
<organism evidence="1 2">
    <name type="scientific">Conexibacter stalactiti</name>
    <dbReference type="NCBI Taxonomy" id="1940611"/>
    <lineage>
        <taxon>Bacteria</taxon>
        <taxon>Bacillati</taxon>
        <taxon>Actinomycetota</taxon>
        <taxon>Thermoleophilia</taxon>
        <taxon>Solirubrobacterales</taxon>
        <taxon>Conexibacteraceae</taxon>
        <taxon>Conexibacter</taxon>
    </lineage>
</organism>
<comment type="caution">
    <text evidence="1">The sequence shown here is derived from an EMBL/GenBank/DDBJ whole genome shotgun (WGS) entry which is preliminary data.</text>
</comment>
<accession>A0ABU4HMV1</accession>
<proteinExistence type="predicted"/>
<dbReference type="Proteomes" id="UP001284601">
    <property type="component" value="Unassembled WGS sequence"/>
</dbReference>
<reference evidence="2" key="1">
    <citation type="submission" date="2023-07" db="EMBL/GenBank/DDBJ databases">
        <title>Conexibacter stalactiti sp. nov., isolated from stalactites in a lava cave and emended description of the genus Conexibacter.</title>
        <authorList>
            <person name="Lee S.D."/>
        </authorList>
    </citation>
    <scope>NUCLEOTIDE SEQUENCE [LARGE SCALE GENOMIC DNA]</scope>
    <source>
        <strain evidence="2">KCTC 39840</strain>
    </source>
</reference>
<dbReference type="RefSeq" id="WP_318596934.1">
    <property type="nucleotide sequence ID" value="NZ_JAWSTH010000020.1"/>
</dbReference>
<keyword evidence="2" id="KW-1185">Reference proteome</keyword>
<evidence type="ECO:0000313" key="1">
    <source>
        <dbReference type="EMBL" id="MDW5594641.1"/>
    </source>
</evidence>
<sequence>MHGWIDYYEPAQATVTGGQIWFGEPIALPAVHGLRIDRVSPRDDTRASVTFADRAAAAAGDHPPIKVLGLRSDESAAVVTARRRPLVVLGGAGATELTPAGPRAADTVLVVPVESVADHPRELRLRIAAYEFPNAFYLPAAPQHRFAEGFARLDQAQPLPRAALTGHRGFALTADALDALVEWFVAYSTGRRFEDSLIADYRRERLAELDAG</sequence>
<gene>
    <name evidence="1" type="ORF">R7226_09855</name>
</gene>